<evidence type="ECO:0000256" key="1">
    <source>
        <dbReference type="ARBA" id="ARBA00022729"/>
    </source>
</evidence>
<evidence type="ECO:0000259" key="3">
    <source>
        <dbReference type="Pfam" id="PF12849"/>
    </source>
</evidence>
<dbReference type="Pfam" id="PF12849">
    <property type="entry name" value="PBP_like_2"/>
    <property type="match status" value="1"/>
</dbReference>
<organism evidence="4 5">
    <name type="scientific">Solirubrobacter phytolaccae</name>
    <dbReference type="NCBI Taxonomy" id="1404360"/>
    <lineage>
        <taxon>Bacteria</taxon>
        <taxon>Bacillati</taxon>
        <taxon>Actinomycetota</taxon>
        <taxon>Thermoleophilia</taxon>
        <taxon>Solirubrobacterales</taxon>
        <taxon>Solirubrobacteraceae</taxon>
        <taxon>Solirubrobacter</taxon>
    </lineage>
</organism>
<dbReference type="RefSeq" id="WP_270029225.1">
    <property type="nucleotide sequence ID" value="NZ_JAPDDP010000086.1"/>
</dbReference>
<reference evidence="4" key="1">
    <citation type="submission" date="2022-10" db="EMBL/GenBank/DDBJ databases">
        <title>The WGS of Solirubrobacter phytolaccae KCTC 29190.</title>
        <authorList>
            <person name="Jiang Z."/>
        </authorList>
    </citation>
    <scope>NUCLEOTIDE SEQUENCE</scope>
    <source>
        <strain evidence="4">KCTC 29190</strain>
    </source>
</reference>
<keyword evidence="1 2" id="KW-0732">Signal</keyword>
<sequence length="268" mass="28501">MKRTRLLLLAVGTLAAAAAPTTANAQSKILMSGSTSVYPLTVDLIKAYKKKNPNTKFSVSQGGSDVGIGDVARKRVNIGASSRDQQAGDPGGLTFTKIARDGICVVTNPANSIANLSQQNVQDIFAGKVRRWEDVPGSKVTGPIALNVRTESSGTQDAFRNIFMGPSLRVTPSASQKATNGLVQAAVQNDKNAIGYVDINFISGTYPVPYKGVACNLRNAKSGQYPGVRNFWYVTVGAPKGEVKKFIDFARSSSVQSSVVAKHYVPFK</sequence>
<gene>
    <name evidence="4" type="ORF">OJ997_30995</name>
</gene>
<feature type="signal peptide" evidence="2">
    <location>
        <begin position="1"/>
        <end position="25"/>
    </location>
</feature>
<dbReference type="Gene3D" id="3.40.190.10">
    <property type="entry name" value="Periplasmic binding protein-like II"/>
    <property type="match status" value="2"/>
</dbReference>
<comment type="caution">
    <text evidence="4">The sequence shown here is derived from an EMBL/GenBank/DDBJ whole genome shotgun (WGS) entry which is preliminary data.</text>
</comment>
<protein>
    <submittedName>
        <fullName evidence="4">Phosphate ABC transporter substrate-binding protein</fullName>
    </submittedName>
</protein>
<evidence type="ECO:0000256" key="2">
    <source>
        <dbReference type="SAM" id="SignalP"/>
    </source>
</evidence>
<dbReference type="PANTHER" id="PTHR30570:SF1">
    <property type="entry name" value="PHOSPHATE-BINDING PROTEIN PSTS"/>
    <property type="match status" value="1"/>
</dbReference>
<dbReference type="Proteomes" id="UP001147653">
    <property type="component" value="Unassembled WGS sequence"/>
</dbReference>
<dbReference type="SUPFAM" id="SSF53850">
    <property type="entry name" value="Periplasmic binding protein-like II"/>
    <property type="match status" value="1"/>
</dbReference>
<dbReference type="PANTHER" id="PTHR30570">
    <property type="entry name" value="PERIPLASMIC PHOSPHATE BINDING COMPONENT OF PHOSPHATE ABC TRANSPORTER"/>
    <property type="match status" value="1"/>
</dbReference>
<accession>A0A9X3NGZ6</accession>
<keyword evidence="5" id="KW-1185">Reference proteome</keyword>
<evidence type="ECO:0000313" key="4">
    <source>
        <dbReference type="EMBL" id="MDA0184770.1"/>
    </source>
</evidence>
<dbReference type="EMBL" id="JAPDDP010000086">
    <property type="protein sequence ID" value="MDA0184770.1"/>
    <property type="molecule type" value="Genomic_DNA"/>
</dbReference>
<proteinExistence type="predicted"/>
<dbReference type="InterPro" id="IPR050811">
    <property type="entry name" value="Phosphate_ABC_transporter"/>
</dbReference>
<dbReference type="InterPro" id="IPR024370">
    <property type="entry name" value="PBP_domain"/>
</dbReference>
<feature type="domain" description="PBP" evidence="3">
    <location>
        <begin position="20"/>
        <end position="252"/>
    </location>
</feature>
<dbReference type="CDD" id="cd13653">
    <property type="entry name" value="PBP2_phosphate_like_1"/>
    <property type="match status" value="1"/>
</dbReference>
<dbReference type="AlphaFoldDB" id="A0A9X3NGZ6"/>
<evidence type="ECO:0000313" key="5">
    <source>
        <dbReference type="Proteomes" id="UP001147653"/>
    </source>
</evidence>
<name>A0A9X3NGZ6_9ACTN</name>
<feature type="chain" id="PRO_5040900284" evidence="2">
    <location>
        <begin position="26"/>
        <end position="268"/>
    </location>
</feature>